<evidence type="ECO:0000256" key="3">
    <source>
        <dbReference type="ARBA" id="ARBA00022884"/>
    </source>
</evidence>
<dbReference type="GO" id="GO:1990904">
    <property type="term" value="C:ribonucleoprotein complex"/>
    <property type="evidence" value="ECO:0007669"/>
    <property type="project" value="UniProtKB-KW"/>
</dbReference>
<feature type="domain" description="KOW" evidence="9">
    <location>
        <begin position="3"/>
        <end position="30"/>
    </location>
</feature>
<dbReference type="Proteomes" id="UP000064007">
    <property type="component" value="Chromosome 1"/>
</dbReference>
<dbReference type="GO" id="GO:0019843">
    <property type="term" value="F:rRNA binding"/>
    <property type="evidence" value="ECO:0007669"/>
    <property type="project" value="UniProtKB-UniRule"/>
</dbReference>
<dbReference type="Gene3D" id="2.30.30.30">
    <property type="match status" value="1"/>
</dbReference>
<comment type="similarity">
    <text evidence="1 8">Belongs to the universal ribosomal protein uL24 family.</text>
</comment>
<evidence type="ECO:0000313" key="11">
    <source>
        <dbReference type="Proteomes" id="UP000064007"/>
    </source>
</evidence>
<keyword evidence="11" id="KW-1185">Reference proteome</keyword>
<organism evidence="10 11">
    <name type="scientific">Candidatus Methylopumilus planktonicus</name>
    <dbReference type="NCBI Taxonomy" id="1581557"/>
    <lineage>
        <taxon>Bacteria</taxon>
        <taxon>Pseudomonadati</taxon>
        <taxon>Pseudomonadota</taxon>
        <taxon>Betaproteobacteria</taxon>
        <taxon>Nitrosomonadales</taxon>
        <taxon>Methylophilaceae</taxon>
        <taxon>Candidatus Methylopumilus</taxon>
    </lineage>
</organism>
<dbReference type="InterPro" id="IPR014722">
    <property type="entry name" value="Rib_uL2_dom2"/>
</dbReference>
<dbReference type="EMBL" id="LN827929">
    <property type="protein sequence ID" value="CEZ19117.1"/>
    <property type="molecule type" value="Genomic_DNA"/>
</dbReference>
<dbReference type="GO" id="GO:0003735">
    <property type="term" value="F:structural constituent of ribosome"/>
    <property type="evidence" value="ECO:0007669"/>
    <property type="project" value="InterPro"/>
</dbReference>
<dbReference type="InterPro" id="IPR003256">
    <property type="entry name" value="Ribosomal_uL24"/>
</dbReference>
<protein>
    <recommendedName>
        <fullName evidence="6 8">Large ribosomal subunit protein uL24</fullName>
    </recommendedName>
</protein>
<dbReference type="SMART" id="SM00739">
    <property type="entry name" value="KOW"/>
    <property type="match status" value="1"/>
</dbReference>
<name>A0A0D6EU31_9PROT</name>
<comment type="function">
    <text evidence="8">One of two assembly initiator proteins, it binds directly to the 5'-end of the 23S rRNA, where it nucleates assembly of the 50S subunit.</text>
</comment>
<dbReference type="PANTHER" id="PTHR12903">
    <property type="entry name" value="MITOCHONDRIAL RIBOSOMAL PROTEIN L24"/>
    <property type="match status" value="1"/>
</dbReference>
<evidence type="ECO:0000259" key="9">
    <source>
        <dbReference type="SMART" id="SM00739"/>
    </source>
</evidence>
<dbReference type="InterPro" id="IPR005824">
    <property type="entry name" value="KOW"/>
</dbReference>
<sequence length="105" mass="11337">MNKIRKGDKVILNTGKDKGKQGVVLSVLKTGHVVVEGLNMVKKHTKPNPAKNIQGGIVGKEMPLNISNVALLNNLTQKADKVGIKKLDDGKKIRVFKSNNEAVDA</sequence>
<evidence type="ECO:0000256" key="7">
    <source>
        <dbReference type="ARBA" id="ARBA00058688"/>
    </source>
</evidence>
<dbReference type="HOGENOM" id="CLU_093315_2_2_4"/>
<dbReference type="SUPFAM" id="SSF50104">
    <property type="entry name" value="Translation proteins SH3-like domain"/>
    <property type="match status" value="1"/>
</dbReference>
<evidence type="ECO:0000256" key="4">
    <source>
        <dbReference type="ARBA" id="ARBA00022980"/>
    </source>
</evidence>
<keyword evidence="2 8" id="KW-0699">rRNA-binding</keyword>
<dbReference type="FunFam" id="2.30.30.30:FF:000004">
    <property type="entry name" value="50S ribosomal protein L24"/>
    <property type="match status" value="1"/>
</dbReference>
<keyword evidence="4 8" id="KW-0689">Ribosomal protein</keyword>
<dbReference type="CDD" id="cd06089">
    <property type="entry name" value="KOW_RPL26"/>
    <property type="match status" value="1"/>
</dbReference>
<proteinExistence type="inferred from homology"/>
<dbReference type="AlphaFoldDB" id="A0A0D6EU31"/>
<keyword evidence="5 8" id="KW-0687">Ribonucleoprotein</keyword>
<comment type="function">
    <text evidence="7 8">One of the proteins that surrounds the polypeptide exit tunnel on the outside of the subunit.</text>
</comment>
<dbReference type="GeneID" id="99989568"/>
<keyword evidence="3 8" id="KW-0694">RNA-binding</keyword>
<reference evidence="11" key="1">
    <citation type="submission" date="2014-12" db="EMBL/GenBank/DDBJ databases">
        <authorList>
            <person name="Salcher M.M."/>
        </authorList>
    </citation>
    <scope>NUCLEOTIDE SEQUENCE [LARGE SCALE GENOMIC DNA]</scope>
    <source>
        <strain evidence="11">MMS-10A-171</strain>
    </source>
</reference>
<dbReference type="InterPro" id="IPR041988">
    <property type="entry name" value="Ribosomal_uL24_KOW"/>
</dbReference>
<dbReference type="KEGG" id="mbat:BN1208_0223"/>
<evidence type="ECO:0000256" key="8">
    <source>
        <dbReference type="HAMAP-Rule" id="MF_01326"/>
    </source>
</evidence>
<dbReference type="STRING" id="1581557.BN1208_0223"/>
<evidence type="ECO:0000256" key="1">
    <source>
        <dbReference type="ARBA" id="ARBA00010618"/>
    </source>
</evidence>
<dbReference type="GO" id="GO:0005840">
    <property type="term" value="C:ribosome"/>
    <property type="evidence" value="ECO:0007669"/>
    <property type="project" value="UniProtKB-KW"/>
</dbReference>
<dbReference type="InterPro" id="IPR008991">
    <property type="entry name" value="Translation_prot_SH3-like_sf"/>
</dbReference>
<dbReference type="HAMAP" id="MF_01326_B">
    <property type="entry name" value="Ribosomal_uL24_B"/>
    <property type="match status" value="1"/>
</dbReference>
<dbReference type="Pfam" id="PF00467">
    <property type="entry name" value="KOW"/>
    <property type="match status" value="1"/>
</dbReference>
<dbReference type="InterPro" id="IPR057264">
    <property type="entry name" value="Ribosomal_uL24_C"/>
</dbReference>
<dbReference type="NCBIfam" id="TIGR01079">
    <property type="entry name" value="rplX_bact"/>
    <property type="match status" value="1"/>
</dbReference>
<dbReference type="RefSeq" id="WP_046486990.1">
    <property type="nucleotide sequence ID" value="NZ_CP040978.1"/>
</dbReference>
<evidence type="ECO:0000313" key="10">
    <source>
        <dbReference type="EMBL" id="CEZ19117.1"/>
    </source>
</evidence>
<evidence type="ECO:0000256" key="6">
    <source>
        <dbReference type="ARBA" id="ARBA00035206"/>
    </source>
</evidence>
<dbReference type="GO" id="GO:0006412">
    <property type="term" value="P:translation"/>
    <property type="evidence" value="ECO:0007669"/>
    <property type="project" value="UniProtKB-UniRule"/>
</dbReference>
<comment type="subunit">
    <text evidence="8">Part of the 50S ribosomal subunit.</text>
</comment>
<evidence type="ECO:0000256" key="2">
    <source>
        <dbReference type="ARBA" id="ARBA00022730"/>
    </source>
</evidence>
<accession>A0A0D6EU31</accession>
<dbReference type="OrthoDB" id="9807419at2"/>
<dbReference type="Pfam" id="PF17136">
    <property type="entry name" value="ribosomal_L24"/>
    <property type="match status" value="1"/>
</dbReference>
<evidence type="ECO:0000256" key="5">
    <source>
        <dbReference type="ARBA" id="ARBA00023274"/>
    </source>
</evidence>
<gene>
    <name evidence="8 10" type="primary">rplX</name>
    <name evidence="10" type="ORF">BN1208_0223</name>
</gene>